<evidence type="ECO:0000313" key="2">
    <source>
        <dbReference type="EMBL" id="OQE11786.1"/>
    </source>
</evidence>
<evidence type="ECO:0000313" key="3">
    <source>
        <dbReference type="Proteomes" id="UP000191518"/>
    </source>
</evidence>
<organism evidence="2 3">
    <name type="scientific">Penicillium vulpinum</name>
    <dbReference type="NCBI Taxonomy" id="29845"/>
    <lineage>
        <taxon>Eukaryota</taxon>
        <taxon>Fungi</taxon>
        <taxon>Dikarya</taxon>
        <taxon>Ascomycota</taxon>
        <taxon>Pezizomycotina</taxon>
        <taxon>Eurotiomycetes</taxon>
        <taxon>Eurotiomycetidae</taxon>
        <taxon>Eurotiales</taxon>
        <taxon>Aspergillaceae</taxon>
        <taxon>Penicillium</taxon>
    </lineage>
</organism>
<protein>
    <submittedName>
        <fullName evidence="2">Uncharacterized protein</fullName>
    </submittedName>
</protein>
<gene>
    <name evidence="2" type="ORF">PENVUL_c002G04794</name>
</gene>
<dbReference type="EMBL" id="MDYP01000002">
    <property type="protein sequence ID" value="OQE11786.1"/>
    <property type="molecule type" value="Genomic_DNA"/>
</dbReference>
<feature type="signal peptide" evidence="1">
    <location>
        <begin position="1"/>
        <end position="20"/>
    </location>
</feature>
<evidence type="ECO:0000256" key="1">
    <source>
        <dbReference type="SAM" id="SignalP"/>
    </source>
</evidence>
<sequence length="108" mass="12814">MKLNYHFLFLLVCVLQLVTSDLPQLRKDLNQRPKKLEDSHSDLQEAKRVLHKRISTIKADLEKKVKVDVEEQVKSEIWEGILRHRRLPGKEWSKAEIERGEDTKRRSS</sequence>
<dbReference type="AlphaFoldDB" id="A0A1V6SCW9"/>
<proteinExistence type="predicted"/>
<dbReference type="Proteomes" id="UP000191518">
    <property type="component" value="Unassembled WGS sequence"/>
</dbReference>
<name>A0A1V6SCW9_9EURO</name>
<feature type="chain" id="PRO_5013184169" evidence="1">
    <location>
        <begin position="21"/>
        <end position="108"/>
    </location>
</feature>
<comment type="caution">
    <text evidence="2">The sequence shown here is derived from an EMBL/GenBank/DDBJ whole genome shotgun (WGS) entry which is preliminary data.</text>
</comment>
<accession>A0A1V6SCW9</accession>
<keyword evidence="3" id="KW-1185">Reference proteome</keyword>
<keyword evidence="1" id="KW-0732">Signal</keyword>
<reference evidence="3" key="1">
    <citation type="journal article" date="2017" name="Nat. Microbiol.">
        <title>Global analysis of biosynthetic gene clusters reveals vast potential of secondary metabolite production in Penicillium species.</title>
        <authorList>
            <person name="Nielsen J.C."/>
            <person name="Grijseels S."/>
            <person name="Prigent S."/>
            <person name="Ji B."/>
            <person name="Dainat J."/>
            <person name="Nielsen K.F."/>
            <person name="Frisvad J.C."/>
            <person name="Workman M."/>
            <person name="Nielsen J."/>
        </authorList>
    </citation>
    <scope>NUCLEOTIDE SEQUENCE [LARGE SCALE GENOMIC DNA]</scope>
    <source>
        <strain evidence="3">IBT 29486</strain>
    </source>
</reference>